<evidence type="ECO:0000313" key="8">
    <source>
        <dbReference type="EMBL" id="PIQ89846.1"/>
    </source>
</evidence>
<reference evidence="8 9" key="1">
    <citation type="submission" date="2017-09" db="EMBL/GenBank/DDBJ databases">
        <title>Depth-based differentiation of microbial function through sediment-hosted aquifers and enrichment of novel symbionts in the deep terrestrial subsurface.</title>
        <authorList>
            <person name="Probst A.J."/>
            <person name="Ladd B."/>
            <person name="Jarett J.K."/>
            <person name="Geller-Mcgrath D.E."/>
            <person name="Sieber C.M."/>
            <person name="Emerson J.B."/>
            <person name="Anantharaman K."/>
            <person name="Thomas B.C."/>
            <person name="Malmstrom R."/>
            <person name="Stieglmeier M."/>
            <person name="Klingl A."/>
            <person name="Woyke T."/>
            <person name="Ryan C.M."/>
            <person name="Banfield J.F."/>
        </authorList>
    </citation>
    <scope>NUCLEOTIDE SEQUENCE [LARGE SCALE GENOMIC DNA]</scope>
    <source>
        <strain evidence="8">CG11_big_fil_rev_8_21_14_0_20_42_13</strain>
    </source>
</reference>
<keyword evidence="8" id="KW-0670">Pyruvate</keyword>
<dbReference type="AlphaFoldDB" id="A0A2H0LZN5"/>
<dbReference type="InterPro" id="IPR017896">
    <property type="entry name" value="4Fe4S_Fe-S-bd"/>
</dbReference>
<keyword evidence="2" id="KW-0004">4Fe-4S</keyword>
<dbReference type="NCBIfam" id="TIGR02179">
    <property type="entry name" value="PorD_KorD"/>
    <property type="match status" value="1"/>
</dbReference>
<comment type="cofactor">
    <cofactor evidence="1">
        <name>[4Fe-4S] cluster</name>
        <dbReference type="ChEBI" id="CHEBI:49883"/>
    </cofactor>
</comment>
<sequence length="89" mass="9917">MEAKKIYHNIGIAKPESSKANKTGSWRVEAKPKFLQKNCIACKMCVFICPEGCITGEGKNTFICDYDYCKGCGNCAVICPKKDIEMIKE</sequence>
<dbReference type="PANTHER" id="PTHR43724:SF1">
    <property type="entry name" value="PYRUVATE SYNTHASE SUBUNIT PORD"/>
    <property type="match status" value="1"/>
</dbReference>
<evidence type="ECO:0000256" key="1">
    <source>
        <dbReference type="ARBA" id="ARBA00001966"/>
    </source>
</evidence>
<evidence type="ECO:0000256" key="2">
    <source>
        <dbReference type="ARBA" id="ARBA00022485"/>
    </source>
</evidence>
<dbReference type="GO" id="GO:0016625">
    <property type="term" value="F:oxidoreductase activity, acting on the aldehyde or oxo group of donors, iron-sulfur protein as acceptor"/>
    <property type="evidence" value="ECO:0007669"/>
    <property type="project" value="InterPro"/>
</dbReference>
<evidence type="ECO:0000259" key="7">
    <source>
        <dbReference type="PROSITE" id="PS51379"/>
    </source>
</evidence>
<dbReference type="Gene3D" id="3.30.70.20">
    <property type="match status" value="1"/>
</dbReference>
<dbReference type="GO" id="GO:0046872">
    <property type="term" value="F:metal ion binding"/>
    <property type="evidence" value="ECO:0007669"/>
    <property type="project" value="UniProtKB-KW"/>
</dbReference>
<evidence type="ECO:0000256" key="5">
    <source>
        <dbReference type="ARBA" id="ARBA00023004"/>
    </source>
</evidence>
<dbReference type="GO" id="GO:0051539">
    <property type="term" value="F:4 iron, 4 sulfur cluster binding"/>
    <property type="evidence" value="ECO:0007669"/>
    <property type="project" value="UniProtKB-KW"/>
</dbReference>
<evidence type="ECO:0000256" key="3">
    <source>
        <dbReference type="ARBA" id="ARBA00022723"/>
    </source>
</evidence>
<keyword evidence="5" id="KW-0408">Iron</keyword>
<dbReference type="EMBL" id="PCWA01000015">
    <property type="protein sequence ID" value="PIQ89846.1"/>
    <property type="molecule type" value="Genomic_DNA"/>
</dbReference>
<feature type="domain" description="4Fe-4S ferredoxin-type" evidence="7">
    <location>
        <begin position="59"/>
        <end position="89"/>
    </location>
</feature>
<comment type="caution">
    <text evidence="8">The sequence shown here is derived from an EMBL/GenBank/DDBJ whole genome shotgun (WGS) entry which is preliminary data.</text>
</comment>
<keyword evidence="6" id="KW-0411">Iron-sulfur</keyword>
<dbReference type="InterPro" id="IPR011898">
    <property type="entry name" value="PorD_KorD"/>
</dbReference>
<keyword evidence="3" id="KW-0479">Metal-binding</keyword>
<gene>
    <name evidence="8" type="ORF">COV72_01160</name>
</gene>
<dbReference type="Proteomes" id="UP000229641">
    <property type="component" value="Unassembled WGS sequence"/>
</dbReference>
<keyword evidence="4" id="KW-0677">Repeat</keyword>
<dbReference type="PANTHER" id="PTHR43724">
    <property type="entry name" value="PYRUVATE SYNTHASE SUBUNIT PORD"/>
    <property type="match status" value="1"/>
</dbReference>
<protein>
    <submittedName>
        <fullName evidence="8">Pyruvate synthase</fullName>
    </submittedName>
</protein>
<dbReference type="SUPFAM" id="SSF54862">
    <property type="entry name" value="4Fe-4S ferredoxins"/>
    <property type="match status" value="1"/>
</dbReference>
<accession>A0A2H0LZN5</accession>
<name>A0A2H0LZN5_9BACT</name>
<dbReference type="PROSITE" id="PS00198">
    <property type="entry name" value="4FE4S_FER_1"/>
    <property type="match status" value="1"/>
</dbReference>
<evidence type="ECO:0000313" key="9">
    <source>
        <dbReference type="Proteomes" id="UP000229641"/>
    </source>
</evidence>
<proteinExistence type="predicted"/>
<feature type="domain" description="4Fe-4S ferredoxin-type" evidence="7">
    <location>
        <begin position="30"/>
        <end position="55"/>
    </location>
</feature>
<dbReference type="InterPro" id="IPR017900">
    <property type="entry name" value="4Fe4S_Fe_S_CS"/>
</dbReference>
<organism evidence="8 9">
    <name type="scientific">Candidatus Ghiorseimicrobium undicola</name>
    <dbReference type="NCBI Taxonomy" id="1974746"/>
    <lineage>
        <taxon>Bacteria</taxon>
        <taxon>Pseudomonadati</taxon>
        <taxon>Candidatus Omnitrophota</taxon>
        <taxon>Candidatus Ghiorseimicrobium</taxon>
    </lineage>
</organism>
<evidence type="ECO:0000256" key="4">
    <source>
        <dbReference type="ARBA" id="ARBA00022737"/>
    </source>
</evidence>
<dbReference type="Pfam" id="PF00037">
    <property type="entry name" value="Fer4"/>
    <property type="match status" value="2"/>
</dbReference>
<evidence type="ECO:0000256" key="6">
    <source>
        <dbReference type="ARBA" id="ARBA00023014"/>
    </source>
</evidence>
<dbReference type="PROSITE" id="PS51379">
    <property type="entry name" value="4FE4S_FER_2"/>
    <property type="match status" value="2"/>
</dbReference>